<evidence type="ECO:0000313" key="2">
    <source>
        <dbReference type="EMBL" id="BCS00523.1"/>
    </source>
</evidence>
<evidence type="ECO:0000313" key="4">
    <source>
        <dbReference type="Proteomes" id="UP000075230"/>
    </source>
</evidence>
<dbReference type="Proteomes" id="UP000075230">
    <property type="component" value="Unassembled WGS sequence"/>
</dbReference>
<organism evidence="3 4">
    <name type="scientific">Aspergillus kawachii</name>
    <name type="common">White koji mold</name>
    <name type="synonym">Aspergillus awamori var. kawachi</name>
    <dbReference type="NCBI Taxonomy" id="1069201"/>
    <lineage>
        <taxon>Eukaryota</taxon>
        <taxon>Fungi</taxon>
        <taxon>Dikarya</taxon>
        <taxon>Ascomycota</taxon>
        <taxon>Pezizomycotina</taxon>
        <taxon>Eurotiomycetes</taxon>
        <taxon>Eurotiomycetidae</taxon>
        <taxon>Eurotiales</taxon>
        <taxon>Aspergillaceae</taxon>
        <taxon>Aspergillus</taxon>
        <taxon>Aspergillus subgen. Circumdati</taxon>
    </lineage>
</organism>
<dbReference type="AlphaFoldDB" id="A0A146FWV0"/>
<sequence length="175" mass="19432">MLNFQIIHFIPPSREAIILNSPVHSITAVPHTQTTGTNHWCLYLATSDTTSVCIDCQPSHTVPSTVLHGGSKGFIAISELPYLWAPDAQAQFKLNVPPNLKVKDVYNLLIQNDRHKYEFDSAGVGCRYWVTDQLGLLQHQGLLVNPEDVTAAKTGIVLLWPDQTPLPLDQGAYYQ</sequence>
<reference evidence="2" key="4">
    <citation type="submission" date="2021-02" db="EMBL/GenBank/DDBJ databases">
        <title>Aspergillus luchuensis mut. kawachii IFO 4304 genome sequence.</title>
        <authorList>
            <person name="Mori K."/>
            <person name="Kadooka C."/>
            <person name="Goto M."/>
            <person name="Futagami T."/>
        </authorList>
    </citation>
    <scope>NUCLEOTIDE SEQUENCE</scope>
    <source>
        <strain evidence="2">IFO 4308</strain>
    </source>
</reference>
<reference evidence="4" key="2">
    <citation type="submission" date="2016-02" db="EMBL/GenBank/DDBJ databases">
        <title>Genome sequencing of Aspergillus luchuensis NBRC 4314.</title>
        <authorList>
            <person name="Yamada O."/>
        </authorList>
    </citation>
    <scope>NUCLEOTIDE SEQUENCE [LARGE SCALE GENOMIC DNA]</scope>
    <source>
        <strain evidence="4">RIB 2604</strain>
    </source>
</reference>
<dbReference type="Proteomes" id="UP000661280">
    <property type="component" value="Chromosome 5"/>
</dbReference>
<dbReference type="KEGG" id="aluc:AKAW2_50865S"/>
<dbReference type="RefSeq" id="XP_041544285.1">
    <property type="nucleotide sequence ID" value="XM_041690729.1"/>
</dbReference>
<proteinExistence type="predicted"/>
<dbReference type="VEuPathDB" id="FungiDB:ASPFODRAFT_36356"/>
<dbReference type="OrthoDB" id="3527137at2759"/>
<gene>
    <name evidence="2" type="ORF">AKAW2_50865S</name>
    <name evidence="3" type="ORF">RIB2604_03101100</name>
</gene>
<name>A0A146FWV0_ASPKA</name>
<dbReference type="InterPro" id="IPR056672">
    <property type="entry name" value="DUF7770"/>
</dbReference>
<keyword evidence="5" id="KW-1185">Reference proteome</keyword>
<accession>A0A146FWV0</accession>
<dbReference type="EMBL" id="BCWF01000030">
    <property type="protein sequence ID" value="GAT29777.1"/>
    <property type="molecule type" value="Genomic_DNA"/>
</dbReference>
<dbReference type="EMBL" id="AP024429">
    <property type="protein sequence ID" value="BCS00523.1"/>
    <property type="molecule type" value="Genomic_DNA"/>
</dbReference>
<protein>
    <recommendedName>
        <fullName evidence="1">DUF7770 domain-containing protein</fullName>
    </recommendedName>
</protein>
<evidence type="ECO:0000313" key="5">
    <source>
        <dbReference type="Proteomes" id="UP000661280"/>
    </source>
</evidence>
<evidence type="ECO:0000313" key="3">
    <source>
        <dbReference type="EMBL" id="GAT29777.1"/>
    </source>
</evidence>
<evidence type="ECO:0000259" key="1">
    <source>
        <dbReference type="Pfam" id="PF24968"/>
    </source>
</evidence>
<dbReference type="GeneID" id="64961845"/>
<dbReference type="Pfam" id="PF24968">
    <property type="entry name" value="DUF7770"/>
    <property type="match status" value="1"/>
</dbReference>
<reference evidence="3 4" key="1">
    <citation type="journal article" date="2016" name="DNA Res.">
        <title>Genome sequence of Aspergillus luchuensis NBRC 4314.</title>
        <authorList>
            <person name="Yamada O."/>
            <person name="Machida M."/>
            <person name="Hosoyama A."/>
            <person name="Goto M."/>
            <person name="Takahashi T."/>
            <person name="Futagami T."/>
            <person name="Yamagata Y."/>
            <person name="Takeuchi M."/>
            <person name="Kobayashi T."/>
            <person name="Koike H."/>
            <person name="Abe K."/>
            <person name="Asai K."/>
            <person name="Arita M."/>
            <person name="Fujita N."/>
            <person name="Fukuda K."/>
            <person name="Higa K."/>
            <person name="Horikawa H."/>
            <person name="Ishikawa T."/>
            <person name="Jinno K."/>
            <person name="Kato Y."/>
            <person name="Kirimura K."/>
            <person name="Mizutani O."/>
            <person name="Nakasone K."/>
            <person name="Sano M."/>
            <person name="Shiraishi Y."/>
            <person name="Tsukahara M."/>
            <person name="Gomi K."/>
        </authorList>
    </citation>
    <scope>NUCLEOTIDE SEQUENCE [LARGE SCALE GENOMIC DNA]</scope>
    <source>
        <strain evidence="3 4">RIB 2604</strain>
    </source>
</reference>
<reference evidence="2" key="3">
    <citation type="submission" date="2021-01" db="EMBL/GenBank/DDBJ databases">
        <authorList>
            <consortium name="Aspergillus luchuensis mut. kawachii IFO 4304 genome sequencing consortium"/>
            <person name="Kazuki M."/>
            <person name="Futagami T."/>
        </authorList>
    </citation>
    <scope>NUCLEOTIDE SEQUENCE</scope>
    <source>
        <strain evidence="2">IFO 4308</strain>
    </source>
</reference>
<feature type="domain" description="DUF7770" evidence="1">
    <location>
        <begin position="30"/>
        <end position="174"/>
    </location>
</feature>